<dbReference type="EMBL" id="JABAIA010000002">
    <property type="protein sequence ID" value="NLR65666.1"/>
    <property type="molecule type" value="Genomic_DNA"/>
</dbReference>
<keyword evidence="2" id="KW-1185">Reference proteome</keyword>
<dbReference type="InterPro" id="IPR025396">
    <property type="entry name" value="DUF4302"/>
</dbReference>
<evidence type="ECO:0000313" key="1">
    <source>
        <dbReference type="EMBL" id="NLR65666.1"/>
    </source>
</evidence>
<dbReference type="RefSeq" id="WP_168871662.1">
    <property type="nucleotide sequence ID" value="NZ_JABAIA010000002.1"/>
</dbReference>
<organism evidence="1 2">
    <name type="scientific">Chitinophaga varians</name>
    <dbReference type="NCBI Taxonomy" id="2202339"/>
    <lineage>
        <taxon>Bacteria</taxon>
        <taxon>Pseudomonadati</taxon>
        <taxon>Bacteroidota</taxon>
        <taxon>Chitinophagia</taxon>
        <taxon>Chitinophagales</taxon>
        <taxon>Chitinophagaceae</taxon>
        <taxon>Chitinophaga</taxon>
    </lineage>
</organism>
<comment type="caution">
    <text evidence="1">The sequence shown here is derived from an EMBL/GenBank/DDBJ whole genome shotgun (WGS) entry which is preliminary data.</text>
</comment>
<name>A0A847RRR7_9BACT</name>
<reference evidence="1 2" key="1">
    <citation type="submission" date="2020-04" db="EMBL/GenBank/DDBJ databases">
        <authorList>
            <person name="Yin C."/>
        </authorList>
    </citation>
    <scope>NUCLEOTIDE SEQUENCE [LARGE SCALE GENOMIC DNA]</scope>
    <source>
        <strain evidence="1 2">Ae27</strain>
    </source>
</reference>
<dbReference type="Proteomes" id="UP000570474">
    <property type="component" value="Unassembled WGS sequence"/>
</dbReference>
<protein>
    <submittedName>
        <fullName evidence="1">DUF4302 domain-containing protein</fullName>
    </submittedName>
</protein>
<evidence type="ECO:0000313" key="2">
    <source>
        <dbReference type="Proteomes" id="UP000570474"/>
    </source>
</evidence>
<gene>
    <name evidence="1" type="ORF">HGH92_15225</name>
</gene>
<dbReference type="AlphaFoldDB" id="A0A847RRR7"/>
<dbReference type="Pfam" id="PF14135">
    <property type="entry name" value="DUF4302"/>
    <property type="match status" value="1"/>
</dbReference>
<sequence>MKKIALYTLLCATVVASCRKDNSLDIPVEPSFPDPSKQLDSFKTILGTAPDGWVGALVPGSSNQLFSVYLQLDNGKGEATLYSDLSATSAATPSKSPFNVYVTQKVNPTISFGAGSQLGDIKLVTKRGVDTAYAFRYVSGDTLVLLGNKYSDELRLVKAGAQVKTAYTSGKLQAVISQATDFINNAGYLSLKQNNAPTMVYFNVSDKSVGFAAVANDIKTSAGSGYAYTTTGILLRHPVQAGGQAFTTLNWDSDALNFYATVDKAKAYLEQGALPPLPAHYLLGTELSGLQTLPSPGSLALPGWSTDFKAIWNDMANKFKARGFPLSKVVFDFQVPGVLNVNITFASYVGRYSFKYTRTANGVYTFTPLPFATDAQGSNANALSPQAKPLTDMLTNNRLAISYATFPGGFLIGYTSVDKPSIGFTSIW</sequence>
<proteinExistence type="predicted"/>
<accession>A0A847RRR7</accession>
<dbReference type="PROSITE" id="PS51257">
    <property type="entry name" value="PROKAR_LIPOPROTEIN"/>
    <property type="match status" value="1"/>
</dbReference>